<keyword evidence="2" id="KW-1185">Reference proteome</keyword>
<comment type="caution">
    <text evidence="1">The sequence shown here is derived from an EMBL/GenBank/DDBJ whole genome shotgun (WGS) entry which is preliminary data.</text>
</comment>
<dbReference type="EMBL" id="JYDS01000340">
    <property type="protein sequence ID" value="KRZ12540.1"/>
    <property type="molecule type" value="Genomic_DNA"/>
</dbReference>
<evidence type="ECO:0000313" key="2">
    <source>
        <dbReference type="Proteomes" id="UP000054805"/>
    </source>
</evidence>
<accession>A0A0V1HPT4</accession>
<protein>
    <submittedName>
        <fullName evidence="1">Uncharacterized protein</fullName>
    </submittedName>
</protein>
<proteinExistence type="predicted"/>
<reference evidence="1 2" key="1">
    <citation type="submission" date="2015-01" db="EMBL/GenBank/DDBJ databases">
        <title>Evolution of Trichinella species and genotypes.</title>
        <authorList>
            <person name="Korhonen P.K."/>
            <person name="Edoardo P."/>
            <person name="Giuseppe L.R."/>
            <person name="Gasser R.B."/>
        </authorList>
    </citation>
    <scope>NUCLEOTIDE SEQUENCE [LARGE SCALE GENOMIC DNA]</scope>
    <source>
        <strain evidence="1">ISS588</strain>
    </source>
</reference>
<evidence type="ECO:0000313" key="1">
    <source>
        <dbReference type="EMBL" id="KRZ12540.1"/>
    </source>
</evidence>
<dbReference type="AlphaFoldDB" id="A0A0V1HPT4"/>
<organism evidence="1 2">
    <name type="scientific">Trichinella pseudospiralis</name>
    <name type="common">Parasitic roundworm</name>
    <dbReference type="NCBI Taxonomy" id="6337"/>
    <lineage>
        <taxon>Eukaryota</taxon>
        <taxon>Metazoa</taxon>
        <taxon>Ecdysozoa</taxon>
        <taxon>Nematoda</taxon>
        <taxon>Enoplea</taxon>
        <taxon>Dorylaimia</taxon>
        <taxon>Trichinellida</taxon>
        <taxon>Trichinellidae</taxon>
        <taxon>Trichinella</taxon>
    </lineage>
</organism>
<dbReference type="Proteomes" id="UP000054805">
    <property type="component" value="Unassembled WGS sequence"/>
</dbReference>
<sequence>MKLVFQDFFNTHCFDWVVADSGILTMNSLQFTVMKKYLQTIKSKIRAIEGKKIIRRHLDAN</sequence>
<gene>
    <name evidence="1" type="ORF">T4B_3273</name>
</gene>
<name>A0A0V1HPT4_TRIPS</name>